<dbReference type="Pfam" id="PF16300">
    <property type="entry name" value="WD40_4"/>
    <property type="match status" value="1"/>
</dbReference>
<evidence type="ECO:0000256" key="3">
    <source>
        <dbReference type="ARBA" id="ARBA00023054"/>
    </source>
</evidence>
<evidence type="ECO:0000259" key="8">
    <source>
        <dbReference type="SMART" id="SM01166"/>
    </source>
</evidence>
<dbReference type="GO" id="GO:0051015">
    <property type="term" value="F:actin filament binding"/>
    <property type="evidence" value="ECO:0007669"/>
    <property type="project" value="TreeGrafter"/>
</dbReference>
<dbReference type="InterPro" id="IPR036322">
    <property type="entry name" value="WD40_repeat_dom_sf"/>
</dbReference>
<keyword evidence="9" id="KW-1185">Reference proteome</keyword>
<organism evidence="9 10">
    <name type="scientific">Petromyzon marinus</name>
    <name type="common">Sea lamprey</name>
    <dbReference type="NCBI Taxonomy" id="7757"/>
    <lineage>
        <taxon>Eukaryota</taxon>
        <taxon>Metazoa</taxon>
        <taxon>Chordata</taxon>
        <taxon>Craniata</taxon>
        <taxon>Vertebrata</taxon>
        <taxon>Cyclostomata</taxon>
        <taxon>Hyperoartia</taxon>
        <taxon>Petromyzontiformes</taxon>
        <taxon>Petromyzontidae</taxon>
        <taxon>Petromyzon</taxon>
    </lineage>
</organism>
<feature type="repeat" description="WD" evidence="4">
    <location>
        <begin position="129"/>
        <end position="171"/>
    </location>
</feature>
<evidence type="ECO:0000256" key="6">
    <source>
        <dbReference type="SAM" id="Coils"/>
    </source>
</evidence>
<dbReference type="PROSITE" id="PS00678">
    <property type="entry name" value="WD_REPEATS_1"/>
    <property type="match status" value="1"/>
</dbReference>
<keyword evidence="1 4" id="KW-0853">WD repeat</keyword>
<gene>
    <name evidence="10" type="primary">LOC116943054</name>
</gene>
<dbReference type="FunFam" id="2.130.10.10:FF:000003">
    <property type="entry name" value="Coronin"/>
    <property type="match status" value="1"/>
</dbReference>
<dbReference type="PROSITE" id="PS50082">
    <property type="entry name" value="WD_REPEATS_2"/>
    <property type="match status" value="2"/>
</dbReference>
<dbReference type="InterPro" id="IPR015943">
    <property type="entry name" value="WD40/YVTN_repeat-like_dom_sf"/>
</dbReference>
<dbReference type="InterPro" id="IPR015505">
    <property type="entry name" value="Coronin"/>
</dbReference>
<proteinExistence type="inferred from homology"/>
<dbReference type="KEGG" id="pmrn:116943054"/>
<feature type="region of interest" description="Disordered" evidence="7">
    <location>
        <begin position="492"/>
        <end position="539"/>
    </location>
</feature>
<feature type="region of interest" description="Disordered" evidence="7">
    <location>
        <begin position="416"/>
        <end position="435"/>
    </location>
</feature>
<dbReference type="GO" id="GO:0016477">
    <property type="term" value="P:cell migration"/>
    <property type="evidence" value="ECO:0007669"/>
    <property type="project" value="TreeGrafter"/>
</dbReference>
<feature type="coiled-coil region" evidence="6">
    <location>
        <begin position="465"/>
        <end position="492"/>
    </location>
</feature>
<feature type="compositionally biased region" description="Polar residues" evidence="7">
    <location>
        <begin position="529"/>
        <end position="539"/>
    </location>
</feature>
<comment type="similarity">
    <text evidence="5">Belongs to the WD repeat coronin family.</text>
</comment>
<sequence>MSAARRVVRQSKFRHVFGQAARPEFCYEDVRVTRTTWDSPLCAINPRFIAILTDASGGGAFIVLPIVRTGRVDKSNPTVCGHTAPVLDIAWCPHDDNVIASGSEDCTVMVWQIPDAGLYRPMTEPVVCLEGHSRRVGIVAWHPTARNILMSAGCDNVIIVWNVGTGDAVLSLPDLHGDLIYSAAWNRVGSLVVTASRDKRVRVIDPRKGCTVAERMTPHEGIRPMRALFTRDDLVFTTGFTRMSERQFGLWDPKKFEEPITLQELDSSNGVLIPYYDMDTNIIYLCGKGDCTIRYFEVTPEPPYVHFLNLFSSKEPQRGMGFMPKRGLDVNKCEIARFYKLHERRCEPIIMTVPRKSDLFQDDLYPDTAAAQAAIEADEWLSGKDGEPVLVSLRAGYVSTRSKDVKVVRRNVLDNRPANPDVRNGAAPPPTLARSKSVCMGGKEMSYEDILKDVCDEVGLLRTVVRNQERRIGQLEESVSSLTQALEEALAMVDSDEEPSRSTGGRDWHWDGPSSGRDADAGRGCRAATTNSHSGGQAR</sequence>
<evidence type="ECO:0000256" key="4">
    <source>
        <dbReference type="PROSITE-ProRule" id="PRU00221"/>
    </source>
</evidence>
<dbReference type="SMART" id="SM00320">
    <property type="entry name" value="WD40"/>
    <property type="match status" value="3"/>
</dbReference>
<dbReference type="AlphaFoldDB" id="A0AAJ7T5A9"/>
<dbReference type="InterPro" id="IPR015048">
    <property type="entry name" value="DUF1899"/>
</dbReference>
<evidence type="ECO:0000256" key="5">
    <source>
        <dbReference type="RuleBase" id="RU280818"/>
    </source>
</evidence>
<dbReference type="PANTHER" id="PTHR10856">
    <property type="entry name" value="CORONIN"/>
    <property type="match status" value="1"/>
</dbReference>
<keyword evidence="2 5" id="KW-0677">Repeat</keyword>
<evidence type="ECO:0000256" key="2">
    <source>
        <dbReference type="ARBA" id="ARBA00022737"/>
    </source>
</evidence>
<keyword evidence="3 6" id="KW-0175">Coiled coil</keyword>
<dbReference type="PROSITE" id="PS50294">
    <property type="entry name" value="WD_REPEATS_REGION"/>
    <property type="match status" value="2"/>
</dbReference>
<name>A0AAJ7T5A9_PETMA</name>
<dbReference type="SUPFAM" id="SSF50978">
    <property type="entry name" value="WD40 repeat-like"/>
    <property type="match status" value="1"/>
</dbReference>
<dbReference type="Proteomes" id="UP001318040">
    <property type="component" value="Chromosome 1"/>
</dbReference>
<dbReference type="Pfam" id="PF00400">
    <property type="entry name" value="WD40"/>
    <property type="match status" value="3"/>
</dbReference>
<feature type="domain" description="DUF1899" evidence="8">
    <location>
        <begin position="6"/>
        <end position="70"/>
    </location>
</feature>
<dbReference type="Gene3D" id="2.130.10.10">
    <property type="entry name" value="YVTN repeat-like/Quinoprotein amine dehydrogenase"/>
    <property type="match status" value="1"/>
</dbReference>
<feature type="compositionally biased region" description="Basic and acidic residues" evidence="7">
    <location>
        <begin position="498"/>
        <end position="510"/>
    </location>
</feature>
<dbReference type="GO" id="GO:0007015">
    <property type="term" value="P:actin filament organization"/>
    <property type="evidence" value="ECO:0007669"/>
    <property type="project" value="TreeGrafter"/>
</dbReference>
<protein>
    <recommendedName>
        <fullName evidence="5">Coronin</fullName>
    </recommendedName>
</protein>
<feature type="repeat" description="WD" evidence="4">
    <location>
        <begin position="79"/>
        <end position="113"/>
    </location>
</feature>
<dbReference type="InterPro" id="IPR019775">
    <property type="entry name" value="WD40_repeat_CS"/>
</dbReference>
<dbReference type="RefSeq" id="XP_032811588.1">
    <property type="nucleotide sequence ID" value="XM_032955697.1"/>
</dbReference>
<evidence type="ECO:0000313" key="10">
    <source>
        <dbReference type="RefSeq" id="XP_032811588.1"/>
    </source>
</evidence>
<reference evidence="10" key="1">
    <citation type="submission" date="2025-08" db="UniProtKB">
        <authorList>
            <consortium name="RefSeq"/>
        </authorList>
    </citation>
    <scope>IDENTIFICATION</scope>
    <source>
        <tissue evidence="10">Sperm</tissue>
    </source>
</reference>
<dbReference type="SMART" id="SM01167">
    <property type="entry name" value="DUF1900"/>
    <property type="match status" value="1"/>
</dbReference>
<dbReference type="PANTHER" id="PTHR10856:SF0">
    <property type="entry name" value="CORONIN"/>
    <property type="match status" value="1"/>
</dbReference>
<accession>A0AAJ7T5A9</accession>
<evidence type="ECO:0000256" key="1">
    <source>
        <dbReference type="ARBA" id="ARBA00022574"/>
    </source>
</evidence>
<dbReference type="Pfam" id="PF08953">
    <property type="entry name" value="DUF1899"/>
    <property type="match status" value="1"/>
</dbReference>
<evidence type="ECO:0000313" key="9">
    <source>
        <dbReference type="Proteomes" id="UP001318040"/>
    </source>
</evidence>
<dbReference type="InterPro" id="IPR001680">
    <property type="entry name" value="WD40_rpt"/>
</dbReference>
<evidence type="ECO:0000256" key="7">
    <source>
        <dbReference type="SAM" id="MobiDB-lite"/>
    </source>
</evidence>
<dbReference type="SMART" id="SM01166">
    <property type="entry name" value="DUF1899"/>
    <property type="match status" value="1"/>
</dbReference>